<keyword evidence="1 5" id="KW-0963">Cytoplasm</keyword>
<evidence type="ECO:0000259" key="8">
    <source>
        <dbReference type="Pfam" id="PF21083"/>
    </source>
</evidence>
<sequence>MEEIAKMLKPTNHWKWCFDKKENALFLSGLADGMAYQSNIPTKLLVDCALCTNEFTVDDAANFNSFKESTNGLPLSQVRQDELILACVAIRRFHKPVQPKSWFFDFQGGGYAPEEGELVYLKNSLNQGLFVVVESGENASVCISVDLEGFFLNGSKLLPFCHPIKVMHDRLARAELVDSFAPVALVG</sequence>
<keyword evidence="3 5" id="KW-0717">Septation</keyword>
<evidence type="ECO:0000256" key="5">
    <source>
        <dbReference type="HAMAP-Rule" id="MF_00906"/>
    </source>
</evidence>
<reference evidence="9 10" key="1">
    <citation type="submission" date="2017-10" db="EMBL/GenBank/DDBJ databases">
        <authorList>
            <person name="Banno H."/>
            <person name="Chua N.-H."/>
        </authorList>
    </citation>
    <scope>NUCLEOTIDE SEQUENCE [LARGE SCALE GENOMIC DNA]</scope>
    <source>
        <strain evidence="9">Vibrio tapetis CECT4600</strain>
    </source>
</reference>
<comment type="subcellular location">
    <subcellularLocation>
        <location evidence="5 6">Cytoplasm</location>
    </subcellularLocation>
</comment>
<comment type="similarity">
    <text evidence="5 6">Belongs to the ZapC family.</text>
</comment>
<comment type="function">
    <text evidence="5 6">Contributes to the efficiency of the cell division process by stabilizing the polymeric form of the cell division protein FtsZ. Acts by promoting interactions between FtsZ protofilaments and suppressing the GTPase activity of FtsZ.</text>
</comment>
<comment type="subunit">
    <text evidence="5">Interacts directly with FtsZ.</text>
</comment>
<dbReference type="GO" id="GO:0043093">
    <property type="term" value="P:FtsZ-dependent cytokinesis"/>
    <property type="evidence" value="ECO:0007669"/>
    <property type="project" value="UniProtKB-UniRule"/>
</dbReference>
<name>A0A2N8Z9J7_9VIBR</name>
<evidence type="ECO:0000313" key="10">
    <source>
        <dbReference type="Proteomes" id="UP000235828"/>
    </source>
</evidence>
<dbReference type="Pfam" id="PF21083">
    <property type="entry name" value="ZapC_N"/>
    <property type="match status" value="1"/>
</dbReference>
<dbReference type="GO" id="GO:0005737">
    <property type="term" value="C:cytoplasm"/>
    <property type="evidence" value="ECO:0007669"/>
    <property type="project" value="UniProtKB-SubCell"/>
</dbReference>
<dbReference type="Pfam" id="PF07126">
    <property type="entry name" value="ZapC_C"/>
    <property type="match status" value="1"/>
</dbReference>
<feature type="domain" description="Cell-division protein ZapC N-terminal" evidence="8">
    <location>
        <begin position="7"/>
        <end position="95"/>
    </location>
</feature>
<evidence type="ECO:0000256" key="6">
    <source>
        <dbReference type="PIRNR" id="PIRNR010252"/>
    </source>
</evidence>
<feature type="domain" description="Cell-division protein ZapC C-terminal" evidence="7">
    <location>
        <begin position="96"/>
        <end position="173"/>
    </location>
</feature>
<dbReference type="Proteomes" id="UP000235828">
    <property type="component" value="Chromosome A"/>
</dbReference>
<dbReference type="InterPro" id="IPR048372">
    <property type="entry name" value="ZapC_C"/>
</dbReference>
<accession>A0A2N8Z9J7</accession>
<dbReference type="InterPro" id="IPR009809">
    <property type="entry name" value="ZapC"/>
</dbReference>
<evidence type="ECO:0000256" key="4">
    <source>
        <dbReference type="ARBA" id="ARBA00023306"/>
    </source>
</evidence>
<protein>
    <recommendedName>
        <fullName evidence="5 6">Cell division protein ZapC</fullName>
    </recommendedName>
</protein>
<evidence type="ECO:0000256" key="3">
    <source>
        <dbReference type="ARBA" id="ARBA00023210"/>
    </source>
</evidence>
<evidence type="ECO:0000313" key="9">
    <source>
        <dbReference type="EMBL" id="SON48589.1"/>
    </source>
</evidence>
<evidence type="ECO:0000256" key="2">
    <source>
        <dbReference type="ARBA" id="ARBA00022618"/>
    </source>
</evidence>
<keyword evidence="4 5" id="KW-0131">Cell cycle</keyword>
<organism evidence="9 10">
    <name type="scientific">Vibrio tapetis subsp. tapetis</name>
    <dbReference type="NCBI Taxonomy" id="1671868"/>
    <lineage>
        <taxon>Bacteria</taxon>
        <taxon>Pseudomonadati</taxon>
        <taxon>Pseudomonadota</taxon>
        <taxon>Gammaproteobacteria</taxon>
        <taxon>Vibrionales</taxon>
        <taxon>Vibrionaceae</taxon>
        <taxon>Vibrio</taxon>
    </lineage>
</organism>
<evidence type="ECO:0000256" key="1">
    <source>
        <dbReference type="ARBA" id="ARBA00022490"/>
    </source>
</evidence>
<gene>
    <name evidence="5 9" type="primary">zapC</name>
    <name evidence="9" type="ORF">VTAP4600_A0610</name>
</gene>
<evidence type="ECO:0000259" key="7">
    <source>
        <dbReference type="Pfam" id="PF07126"/>
    </source>
</evidence>
<keyword evidence="10" id="KW-1185">Reference proteome</keyword>
<proteinExistence type="inferred from homology"/>
<keyword evidence="2 5" id="KW-0132">Cell division</keyword>
<dbReference type="HAMAP" id="MF_00906">
    <property type="entry name" value="ZapC"/>
    <property type="match status" value="1"/>
</dbReference>
<dbReference type="InterPro" id="IPR048373">
    <property type="entry name" value="ZapC_N"/>
</dbReference>
<dbReference type="KEGG" id="vta:A0610"/>
<dbReference type="EMBL" id="LT960611">
    <property type="protein sequence ID" value="SON48589.1"/>
    <property type="molecule type" value="Genomic_DNA"/>
</dbReference>
<dbReference type="PIRSF" id="PIRSF010252">
    <property type="entry name" value="ZapC"/>
    <property type="match status" value="1"/>
</dbReference>
<dbReference type="AlphaFoldDB" id="A0A2N8Z9J7"/>
<dbReference type="GO" id="GO:0000917">
    <property type="term" value="P:division septum assembly"/>
    <property type="evidence" value="ECO:0007669"/>
    <property type="project" value="UniProtKB-KW"/>
</dbReference>